<gene>
    <name evidence="2" type="ORF">PLOB_00015168</name>
</gene>
<evidence type="ECO:0000313" key="2">
    <source>
        <dbReference type="EMBL" id="CAH3174321.1"/>
    </source>
</evidence>
<comment type="caution">
    <text evidence="2">The sequence shown here is derived from an EMBL/GenBank/DDBJ whole genome shotgun (WGS) entry which is preliminary data.</text>
</comment>
<dbReference type="EMBL" id="CALNXK010000190">
    <property type="protein sequence ID" value="CAH3174321.1"/>
    <property type="molecule type" value="Genomic_DNA"/>
</dbReference>
<dbReference type="PANTHER" id="PTHR28624:SF1">
    <property type="entry name" value="MITOCHONDRIAL POTASSIUM CHANNEL"/>
    <property type="match status" value="1"/>
</dbReference>
<accession>A0ABN8R611</accession>
<protein>
    <recommendedName>
        <fullName evidence="4">Coiled-coil domain-containing protein 51</fullName>
    </recommendedName>
</protein>
<evidence type="ECO:0000313" key="3">
    <source>
        <dbReference type="Proteomes" id="UP001159405"/>
    </source>
</evidence>
<keyword evidence="1" id="KW-0472">Membrane</keyword>
<dbReference type="InterPro" id="IPR037660">
    <property type="entry name" value="CCDC51"/>
</dbReference>
<keyword evidence="1" id="KW-0812">Transmembrane</keyword>
<dbReference type="PANTHER" id="PTHR28624">
    <property type="entry name" value="COILED-COIL DOMAIN-CONTAINING PROTEIN 51"/>
    <property type="match status" value="1"/>
</dbReference>
<sequence length="434" mass="49130">MLYGLSTRNVLRARTFFNQDSLTTVTRGLRLFQTNLRRHENYSKSWLTKASNVISNKGEGFLKSSFKRTSGLVQAFDDLLGFSEVQEAQSSVKKAENDFMNTRSQVQATKMALYSVQERLREVRQKLDRVPRDDERYLALATEEHKILVEEKKMKTEHESLEALERDQFALLSGAVRNSHERERLRAERTKHWSVIGSIGGAALGILGSTVVNYIRLKQIKNSIKETGTALIEKTDEITDLVKSQDGENIGIQATELKEFFSTQNQLLEQKLEELGHVLNFVTLNLASEPLKEFGIQIQPPGANKNFGGGQPSGASQTKSNIKDIIEIVASKIDSVTTGMKINQRKMEDCFRALQLNLEKVENSVLQNEKSTTGMELMGLDKSKNNQTLPARRVREAVIDEYLDNNYWWMKANTCTTIICTVLTATILIYEIVK</sequence>
<keyword evidence="1" id="KW-1133">Transmembrane helix</keyword>
<name>A0ABN8R611_9CNID</name>
<dbReference type="Proteomes" id="UP001159405">
    <property type="component" value="Unassembled WGS sequence"/>
</dbReference>
<feature type="transmembrane region" description="Helical" evidence="1">
    <location>
        <begin position="193"/>
        <end position="215"/>
    </location>
</feature>
<organism evidence="2 3">
    <name type="scientific">Porites lobata</name>
    <dbReference type="NCBI Taxonomy" id="104759"/>
    <lineage>
        <taxon>Eukaryota</taxon>
        <taxon>Metazoa</taxon>
        <taxon>Cnidaria</taxon>
        <taxon>Anthozoa</taxon>
        <taxon>Hexacorallia</taxon>
        <taxon>Scleractinia</taxon>
        <taxon>Fungiina</taxon>
        <taxon>Poritidae</taxon>
        <taxon>Porites</taxon>
    </lineage>
</organism>
<keyword evidence="3" id="KW-1185">Reference proteome</keyword>
<dbReference type="InterPro" id="IPR008839">
    <property type="entry name" value="MDM33_fungi"/>
</dbReference>
<reference evidence="2 3" key="1">
    <citation type="submission" date="2022-05" db="EMBL/GenBank/DDBJ databases">
        <authorList>
            <consortium name="Genoscope - CEA"/>
            <person name="William W."/>
        </authorList>
    </citation>
    <scope>NUCLEOTIDE SEQUENCE [LARGE SCALE GENOMIC DNA]</scope>
</reference>
<evidence type="ECO:0008006" key="4">
    <source>
        <dbReference type="Google" id="ProtNLM"/>
    </source>
</evidence>
<evidence type="ECO:0000256" key="1">
    <source>
        <dbReference type="SAM" id="Phobius"/>
    </source>
</evidence>
<proteinExistence type="predicted"/>
<dbReference type="Pfam" id="PF05546">
    <property type="entry name" value="She9_MDM33"/>
    <property type="match status" value="1"/>
</dbReference>